<dbReference type="PANTHER" id="PTHR33099">
    <property type="entry name" value="FE2OG DIOXYGENASE DOMAIN-CONTAINING PROTEIN"/>
    <property type="match status" value="1"/>
</dbReference>
<evidence type="ECO:0000313" key="4">
    <source>
        <dbReference type="Proteomes" id="UP001305779"/>
    </source>
</evidence>
<dbReference type="InterPro" id="IPR005123">
    <property type="entry name" value="Oxoglu/Fe-dep_dioxygenase_dom"/>
</dbReference>
<feature type="region of interest" description="Disordered" evidence="1">
    <location>
        <begin position="69"/>
        <end position="93"/>
    </location>
</feature>
<feature type="compositionally biased region" description="Acidic residues" evidence="1">
    <location>
        <begin position="462"/>
        <end position="479"/>
    </location>
</feature>
<dbReference type="Proteomes" id="UP001305779">
    <property type="component" value="Unassembled WGS sequence"/>
</dbReference>
<reference evidence="3 4" key="1">
    <citation type="journal article" date="2023" name="G3 (Bethesda)">
        <title>A chromosome-level genome assembly of Zasmidium syzygii isolated from banana leaves.</title>
        <authorList>
            <person name="van Westerhoven A.C."/>
            <person name="Mehrabi R."/>
            <person name="Talebi R."/>
            <person name="Steentjes M.B.F."/>
            <person name="Corcolon B."/>
            <person name="Chong P.A."/>
            <person name="Kema G.H.J."/>
            <person name="Seidl M.F."/>
        </authorList>
    </citation>
    <scope>NUCLEOTIDE SEQUENCE [LARGE SCALE GENOMIC DNA]</scope>
    <source>
        <strain evidence="3 4">P124</strain>
    </source>
</reference>
<dbReference type="PROSITE" id="PS51471">
    <property type="entry name" value="FE2OG_OXY"/>
    <property type="match status" value="1"/>
</dbReference>
<keyword evidence="4" id="KW-1185">Reference proteome</keyword>
<feature type="domain" description="Fe2OG dioxygenase" evidence="2">
    <location>
        <begin position="166"/>
        <end position="268"/>
    </location>
</feature>
<evidence type="ECO:0000256" key="1">
    <source>
        <dbReference type="SAM" id="MobiDB-lite"/>
    </source>
</evidence>
<feature type="region of interest" description="Disordered" evidence="1">
    <location>
        <begin position="462"/>
        <end position="538"/>
    </location>
</feature>
<feature type="compositionally biased region" description="Basic and acidic residues" evidence="1">
    <location>
        <begin position="496"/>
        <end position="512"/>
    </location>
</feature>
<proteinExistence type="predicted"/>
<protein>
    <recommendedName>
        <fullName evidence="2">Fe2OG dioxygenase domain-containing protein</fullName>
    </recommendedName>
</protein>
<accession>A0ABR0E497</accession>
<dbReference type="EMBL" id="JAXOVC010000010">
    <property type="protein sequence ID" value="KAK4496222.1"/>
    <property type="molecule type" value="Genomic_DNA"/>
</dbReference>
<dbReference type="Gene3D" id="2.60.120.620">
    <property type="entry name" value="q2cbj1_9rhob like domain"/>
    <property type="match status" value="1"/>
</dbReference>
<evidence type="ECO:0000259" key="2">
    <source>
        <dbReference type="PROSITE" id="PS51471"/>
    </source>
</evidence>
<gene>
    <name evidence="3" type="ORF">PRZ48_012202</name>
</gene>
<organism evidence="3 4">
    <name type="scientific">Zasmidium cellare</name>
    <name type="common">Wine cellar mold</name>
    <name type="synonym">Racodium cellare</name>
    <dbReference type="NCBI Taxonomy" id="395010"/>
    <lineage>
        <taxon>Eukaryota</taxon>
        <taxon>Fungi</taxon>
        <taxon>Dikarya</taxon>
        <taxon>Ascomycota</taxon>
        <taxon>Pezizomycotina</taxon>
        <taxon>Dothideomycetes</taxon>
        <taxon>Dothideomycetidae</taxon>
        <taxon>Mycosphaerellales</taxon>
        <taxon>Mycosphaerellaceae</taxon>
        <taxon>Zasmidium</taxon>
    </lineage>
</organism>
<name>A0ABR0E497_ZASCE</name>
<dbReference type="PANTHER" id="PTHR33099:SF7">
    <property type="entry name" value="MYND-TYPE DOMAIN-CONTAINING PROTEIN"/>
    <property type="match status" value="1"/>
</dbReference>
<sequence length="538" mass="59526">MEDIILNIQRALRSEAKNATFAVGGHIPINTGGETGLEVDADEKTSSRTARTAEPVQIRFGESGKGVTLTLPTEKKHSNTPSPSFEQTDGRSGVSHELQQLLKACAPATFGRNGDEVHDEAYRKAGKLDTTAFTTSFCPYQLGIMDVVQQVLMPYNWIRKGNLGIRAELYKLNAYSGPSGLFKPHVDTPRDETQIGSLVIGLPVEHQGGQLAVRHTLEGFRQEVVFDWSQTSEDPPVVHWAAFYSDCEHEVLQVTSGHRITLTYNLFSTTASGHLAGKSNALDPTKLPLYKSLKAALASQRFFPRGHLLGVNLAHHYGHTSETDNFLPHSLKGADMVLYEIFRALKLPLYLLPLHDSHGDEQVEELLGRKFWPFELMDEFEEGEEIVAKSDFLETVCDDLRDKVVWLNYAMADTKAVQAVFLTHGNEPCMNVMYTKAVMIVKVPPFGRHGRKTFPEDEAIFESEGSSLEESDEESDGNDDSSAMNIDATLLEDDGNLEHEDSLLEGSEGKPDDDGDTSVTDIDATPKASEHTLRGRRP</sequence>
<evidence type="ECO:0000313" key="3">
    <source>
        <dbReference type="EMBL" id="KAK4496222.1"/>
    </source>
</evidence>
<comment type="caution">
    <text evidence="3">The sequence shown here is derived from an EMBL/GenBank/DDBJ whole genome shotgun (WGS) entry which is preliminary data.</text>
</comment>
<feature type="compositionally biased region" description="Basic and acidic residues" evidence="1">
    <location>
        <begin position="528"/>
        <end position="538"/>
    </location>
</feature>